<name>A0AA39ZRL5_9PEZI</name>
<keyword evidence="2" id="KW-0472">Membrane</keyword>
<dbReference type="Pfam" id="PF11915">
    <property type="entry name" value="DUF3433"/>
    <property type="match status" value="2"/>
</dbReference>
<dbReference type="AlphaFoldDB" id="A0AA39ZRL5"/>
<feature type="region of interest" description="Disordered" evidence="1">
    <location>
        <begin position="97"/>
        <end position="117"/>
    </location>
</feature>
<evidence type="ECO:0000256" key="1">
    <source>
        <dbReference type="SAM" id="MobiDB-lite"/>
    </source>
</evidence>
<comment type="caution">
    <text evidence="3">The sequence shown here is derived from an EMBL/GenBank/DDBJ whole genome shotgun (WGS) entry which is preliminary data.</text>
</comment>
<feature type="transmembrane region" description="Helical" evidence="2">
    <location>
        <begin position="804"/>
        <end position="823"/>
    </location>
</feature>
<feature type="transmembrane region" description="Helical" evidence="2">
    <location>
        <begin position="765"/>
        <end position="784"/>
    </location>
</feature>
<dbReference type="PANTHER" id="PTHR37544:SF3">
    <property type="entry name" value="SPRAY"/>
    <property type="match status" value="1"/>
</dbReference>
<organism evidence="3 4">
    <name type="scientific">Lasiosphaeris hirsuta</name>
    <dbReference type="NCBI Taxonomy" id="260670"/>
    <lineage>
        <taxon>Eukaryota</taxon>
        <taxon>Fungi</taxon>
        <taxon>Dikarya</taxon>
        <taxon>Ascomycota</taxon>
        <taxon>Pezizomycotina</taxon>
        <taxon>Sordariomycetes</taxon>
        <taxon>Sordariomycetidae</taxon>
        <taxon>Sordariales</taxon>
        <taxon>Lasiosphaeriaceae</taxon>
        <taxon>Lasiosphaeris</taxon>
    </lineage>
</organism>
<evidence type="ECO:0000313" key="3">
    <source>
        <dbReference type="EMBL" id="KAK0702195.1"/>
    </source>
</evidence>
<dbReference type="Proteomes" id="UP001172102">
    <property type="component" value="Unassembled WGS sequence"/>
</dbReference>
<protein>
    <submittedName>
        <fullName evidence="3">Uncharacterized protein</fullName>
    </submittedName>
</protein>
<feature type="transmembrane region" description="Helical" evidence="2">
    <location>
        <begin position="900"/>
        <end position="922"/>
    </location>
</feature>
<keyword evidence="2" id="KW-0812">Transmembrane</keyword>
<dbReference type="PANTHER" id="PTHR37544">
    <property type="entry name" value="SPRAY-RELATED"/>
    <property type="match status" value="1"/>
</dbReference>
<keyword evidence="4" id="KW-1185">Reference proteome</keyword>
<accession>A0AA39ZRL5</accession>
<feature type="transmembrane region" description="Helical" evidence="2">
    <location>
        <begin position="43"/>
        <end position="61"/>
    </location>
</feature>
<feature type="transmembrane region" description="Helical" evidence="2">
    <location>
        <begin position="609"/>
        <end position="628"/>
    </location>
</feature>
<feature type="region of interest" description="Disordered" evidence="1">
    <location>
        <begin position="452"/>
        <end position="473"/>
    </location>
</feature>
<dbReference type="EMBL" id="JAUKUA010000009">
    <property type="protein sequence ID" value="KAK0702195.1"/>
    <property type="molecule type" value="Genomic_DNA"/>
</dbReference>
<proteinExistence type="predicted"/>
<evidence type="ECO:0000313" key="4">
    <source>
        <dbReference type="Proteomes" id="UP001172102"/>
    </source>
</evidence>
<sequence length="997" mass="109893">MPLAHSWPYRLPCWSIRNSKKSEPIQVEQPIPNYKPIFLQTKYLVLFALYLCALISVLEWGCRKFPSSQGYASIPSDTPPDGHTILFSAPLVNPRAAFTSKSSPTKPEGTGTPIPKASLHFVKRQNTTWASNGTAPRPPLAIGDHIAYPPEWMDILAPLNGSQTQNVSTNSSQALNRSSSIDRRHPPQGNFGSLARMTVGLELSLSWDKTKSNWQAVFQWYRPSLFSPGYGTRFGTPDWWSTCPDDDDYVNERRANAYAWGLVTCTGQAFVFHDNSCWQGWTKVVAKQTELLRMEMTRQQLDYDQVSWEGEAQWDGDVAQRCPGPLLGCNGDYDAADSDLCIYHSGNTQDEEADATVVVDMLNTQGLEVTTVRATLQVYYLVGPSGVVTGTTTRLRALPTDLLTSSFASAISMESSALSGAGSSNYMTPSETTIAILDSHGSATATITVGLPKSPPAATATTPHNPAGSSSFHNSPDGDSFHILSRAEYWMVSFLPVILAVTCSILAEMVSSNLHALLPFAELTRAGGASAHSLVSRRGIITGITTDLRFLRRFKDPGPLLCDLLVALSAIITTLASEAVGIKLGGNCRPDNFTGCYLGVAVFLTPARAVQALLSVSLLLVAWLVILLPRWQSGVMTDPRSIMAVGDLIQDQNLRRLFGNIRTSRNVVLTRIISNQEVLRELNNYRFFLSHSSDASQGSQYYGITAQRVGCRPSPKKATGGQEPWPRKAFRTAAIFACSMRGQVRKRVPFVPVWPRYSRATKDRILDCCGISCLCGLIILITYYNATQFPETAFEKFMNNQDSGVRVLFTGFGVLLTFFWDSYHERVAMLEPYRQLWQRPQSYVVTVPPPVTVFSSVISSLLQRQWFISVVALTNVMSKFLPILLSAVPFSPIQTWELHMICAWTSIGGLVGMNLLLVYGLLFVKYPDMPIDVGSLAGQIYYLCDSEVLDDFQGISLLDTKACNERLQKRRYGFGGMVGVSGEKRIGVYVVDNLGDS</sequence>
<keyword evidence="2" id="KW-1133">Transmembrane helix</keyword>
<feature type="transmembrane region" description="Helical" evidence="2">
    <location>
        <begin position="868"/>
        <end position="888"/>
    </location>
</feature>
<evidence type="ECO:0000256" key="2">
    <source>
        <dbReference type="SAM" id="Phobius"/>
    </source>
</evidence>
<dbReference type="InterPro" id="IPR021840">
    <property type="entry name" value="DUF3433"/>
</dbReference>
<reference evidence="3" key="1">
    <citation type="submission" date="2023-06" db="EMBL/GenBank/DDBJ databases">
        <title>Genome-scale phylogeny and comparative genomics of the fungal order Sordariales.</title>
        <authorList>
            <consortium name="Lawrence Berkeley National Laboratory"/>
            <person name="Hensen N."/>
            <person name="Bonometti L."/>
            <person name="Westerberg I."/>
            <person name="Brannstrom I.O."/>
            <person name="Guillou S."/>
            <person name="Cros-Aarteil S."/>
            <person name="Calhoun S."/>
            <person name="Haridas S."/>
            <person name="Kuo A."/>
            <person name="Mondo S."/>
            <person name="Pangilinan J."/>
            <person name="Riley R."/>
            <person name="Labutti K."/>
            <person name="Andreopoulos B."/>
            <person name="Lipzen A."/>
            <person name="Chen C."/>
            <person name="Yanf M."/>
            <person name="Daum C."/>
            <person name="Ng V."/>
            <person name="Clum A."/>
            <person name="Steindorff A."/>
            <person name="Ohm R."/>
            <person name="Martin F."/>
            <person name="Silar P."/>
            <person name="Natvig D."/>
            <person name="Lalanne C."/>
            <person name="Gautier V."/>
            <person name="Ament-Velasquez S.L."/>
            <person name="Kruys A."/>
            <person name="Hutchinson M.I."/>
            <person name="Powell A.J."/>
            <person name="Barry K."/>
            <person name="Miller A.N."/>
            <person name="Grigoriev I.V."/>
            <person name="Debuchy R."/>
            <person name="Gladieux P."/>
            <person name="Thoren M.H."/>
            <person name="Johannesson H."/>
        </authorList>
    </citation>
    <scope>NUCLEOTIDE SEQUENCE</scope>
    <source>
        <strain evidence="3">SMH4607-1</strain>
    </source>
</reference>
<gene>
    <name evidence="3" type="ORF">B0H67DRAFT_676274</name>
</gene>